<proteinExistence type="predicted"/>
<accession>A0A2T0MN35</accession>
<organism evidence="2 3">
    <name type="scientific">Nonomuraea fuscirosea</name>
    <dbReference type="NCBI Taxonomy" id="1291556"/>
    <lineage>
        <taxon>Bacteria</taxon>
        <taxon>Bacillati</taxon>
        <taxon>Actinomycetota</taxon>
        <taxon>Actinomycetes</taxon>
        <taxon>Streptosporangiales</taxon>
        <taxon>Streptosporangiaceae</taxon>
        <taxon>Nonomuraea</taxon>
    </lineage>
</organism>
<comment type="caution">
    <text evidence="2">The sequence shown here is derived from an EMBL/GenBank/DDBJ whole genome shotgun (WGS) entry which is preliminary data.</text>
</comment>
<dbReference type="OrthoDB" id="3534742at2"/>
<dbReference type="RefSeq" id="WP_106248165.1">
    <property type="nucleotide sequence ID" value="NZ_JBFAIB010000023.1"/>
</dbReference>
<dbReference type="AlphaFoldDB" id="A0A2T0MN35"/>
<feature type="region of interest" description="Disordered" evidence="1">
    <location>
        <begin position="1"/>
        <end position="21"/>
    </location>
</feature>
<evidence type="ECO:0000313" key="2">
    <source>
        <dbReference type="EMBL" id="PRX59308.1"/>
    </source>
</evidence>
<dbReference type="Proteomes" id="UP000238312">
    <property type="component" value="Unassembled WGS sequence"/>
</dbReference>
<evidence type="ECO:0000313" key="3">
    <source>
        <dbReference type="Proteomes" id="UP000238312"/>
    </source>
</evidence>
<name>A0A2T0MN35_9ACTN</name>
<gene>
    <name evidence="2" type="ORF">B0I32_12078</name>
</gene>
<protein>
    <submittedName>
        <fullName evidence="2">Uncharacterized protein</fullName>
    </submittedName>
</protein>
<dbReference type="EMBL" id="PVNG01000020">
    <property type="protein sequence ID" value="PRX59308.1"/>
    <property type="molecule type" value="Genomic_DNA"/>
</dbReference>
<evidence type="ECO:0000256" key="1">
    <source>
        <dbReference type="SAM" id="MobiDB-lite"/>
    </source>
</evidence>
<sequence>MYADPPAPREKGLAEAPPGGPLAAPQYFNPEYERLVVAWKAVLPQLDALRAALDKAYGLASSPQTWDAPVGERYVEEMREWRTRLSLYRHSVLTAISDEAAGTPRWVPSKADAPHAFPA</sequence>
<reference evidence="2 3" key="1">
    <citation type="submission" date="2018-03" db="EMBL/GenBank/DDBJ databases">
        <title>Genomic Encyclopedia of Type Strains, Phase III (KMG-III): the genomes of soil and plant-associated and newly described type strains.</title>
        <authorList>
            <person name="Whitman W."/>
        </authorList>
    </citation>
    <scope>NUCLEOTIDE SEQUENCE [LARGE SCALE GENOMIC DNA]</scope>
    <source>
        <strain evidence="2 3">CGMCC 4.7104</strain>
    </source>
</reference>
<keyword evidence="3" id="KW-1185">Reference proteome</keyword>